<name>A0A2H1E8I7_9FLAO</name>
<accession>A0A2H1E8I7</accession>
<sequence length="590" mass="68158">MRNKIFSEIKERMLDRSMELWGIKDTASIDPILELLIDVFAYEKAKLHQEIEVSDSQLLHRLSRILVSNKWSLPAPAHGLLNVYPTEEYCQLTAKDHFYVNRSQFGKNTTSIYFTSLIDTEIINAAVKCKVFKNEISYYEDKYDTQSTFLNEDSAIEDYTCWVGIGLSEEVLERTKNLSLCVLLEDLSLYPYLNTLTIHDGKEKPLSYHKGLSYKKEASEAHYFEDVMSYYSDYFYTIGLARAQELKSIEEQFPKGKKDIEGVNYEEKLLWLKITLPEVFSSAKIEAMKFAVNTIPIVNRKNIYVQHNFITNGKIASLPSEMENYFLNVKEVYDDKGNLLKNALKSNESSLEGTYSLYFGDIERFDSRSAKVLVDKVAHLIREEGNAFAAMNPEKLNKYLHGIVERLEEIEEKSIEKLKHINISNERAFLLTYPYENTTNYEIEYWLSNAELGNGFDDSFEFGQYGTNLFDVKKVKLLTKTIGGKTRRGEREQIDSLRYGLLTRERIVSTKDVESFMKQQIGAHIKHITVKPGMMISPEKKKGIVRTVEVVVELKELFLSTLNLQRLSAFLEKELTQKSIGNTPYKVILK</sequence>
<dbReference type="GeneID" id="47722376"/>
<evidence type="ECO:0000313" key="1">
    <source>
        <dbReference type="EMBL" id="SFZ80802.1"/>
    </source>
</evidence>
<dbReference type="Proteomes" id="UP000231564">
    <property type="component" value="Chromosome MARIT"/>
</dbReference>
<reference evidence="1 2" key="1">
    <citation type="submission" date="2016-11" db="EMBL/GenBank/DDBJ databases">
        <authorList>
            <person name="Jaros S."/>
            <person name="Januszkiewicz K."/>
            <person name="Wedrychowicz H."/>
        </authorList>
    </citation>
    <scope>NUCLEOTIDE SEQUENCE [LARGE SCALE GENOMIC DNA]</scope>
    <source>
        <strain evidence="1">NCIMB 2154T</strain>
    </source>
</reference>
<dbReference type="AlphaFoldDB" id="A0A2H1E8I7"/>
<protein>
    <submittedName>
        <fullName evidence="1">Uncharacterized protein</fullName>
    </submittedName>
</protein>
<dbReference type="EMBL" id="LT634361">
    <property type="protein sequence ID" value="SFZ80802.1"/>
    <property type="molecule type" value="Genomic_DNA"/>
</dbReference>
<evidence type="ECO:0000313" key="2">
    <source>
        <dbReference type="Proteomes" id="UP000231564"/>
    </source>
</evidence>
<organism evidence="1 2">
    <name type="scientific">Tenacibaculum maritimum NCIMB 2154</name>
    <dbReference type="NCBI Taxonomy" id="1349785"/>
    <lineage>
        <taxon>Bacteria</taxon>
        <taxon>Pseudomonadati</taxon>
        <taxon>Bacteroidota</taxon>
        <taxon>Flavobacteriia</taxon>
        <taxon>Flavobacteriales</taxon>
        <taxon>Flavobacteriaceae</taxon>
        <taxon>Tenacibaculum</taxon>
    </lineage>
</organism>
<dbReference type="RefSeq" id="WP_024741797.1">
    <property type="nucleotide sequence ID" value="NZ_BAUG01000037.1"/>
</dbReference>
<dbReference type="OrthoDB" id="1090083at2"/>
<dbReference type="STRING" id="1349785.GCA_000509405_00829"/>
<gene>
    <name evidence="1" type="ORF">MARIT_0801</name>
</gene>
<proteinExistence type="predicted"/>
<dbReference type="KEGG" id="tmar:MARIT_0801"/>
<keyword evidence="2" id="KW-1185">Reference proteome</keyword>